<feature type="transmembrane region" description="Helical" evidence="6">
    <location>
        <begin position="16"/>
        <end position="35"/>
    </location>
</feature>
<accession>A0AB34G1V4</accession>
<dbReference type="Gene3D" id="3.50.50.60">
    <property type="entry name" value="FAD/NAD(P)-binding domain"/>
    <property type="match status" value="1"/>
</dbReference>
<keyword evidence="5" id="KW-0503">Monooxygenase</keyword>
<keyword evidence="6" id="KW-0472">Membrane</keyword>
<feature type="domain" description="FAD-binding" evidence="7">
    <location>
        <begin position="590"/>
        <end position="668"/>
    </location>
</feature>
<name>A0AB34G1V4_9HYPO</name>
<dbReference type="GO" id="GO:0004497">
    <property type="term" value="F:monooxygenase activity"/>
    <property type="evidence" value="ECO:0007669"/>
    <property type="project" value="UniProtKB-KW"/>
</dbReference>
<evidence type="ECO:0000313" key="10">
    <source>
        <dbReference type="Proteomes" id="UP001163105"/>
    </source>
</evidence>
<protein>
    <submittedName>
        <fullName evidence="9">3-hydroxybenzoate 6-hydroxylase 1</fullName>
    </submittedName>
</protein>
<gene>
    <name evidence="9" type="ORF">O9K51_03644</name>
</gene>
<comment type="similarity">
    <text evidence="1">Belongs to the paxM FAD-dependent monooxygenase family.</text>
</comment>
<dbReference type="InterPro" id="IPR049326">
    <property type="entry name" value="Rhodopsin_dom_fungi"/>
</dbReference>
<dbReference type="Pfam" id="PF01494">
    <property type="entry name" value="FAD_binding_3"/>
    <property type="match status" value="1"/>
</dbReference>
<evidence type="ECO:0000259" key="8">
    <source>
        <dbReference type="Pfam" id="PF20684"/>
    </source>
</evidence>
<dbReference type="InterPro" id="IPR036188">
    <property type="entry name" value="FAD/NAD-bd_sf"/>
</dbReference>
<feature type="transmembrane region" description="Helical" evidence="6">
    <location>
        <begin position="214"/>
        <end position="234"/>
    </location>
</feature>
<comment type="caution">
    <text evidence="9">The sequence shown here is derived from an EMBL/GenBank/DDBJ whole genome shotgun (WGS) entry which is preliminary data.</text>
</comment>
<evidence type="ECO:0000256" key="1">
    <source>
        <dbReference type="ARBA" id="ARBA00007992"/>
    </source>
</evidence>
<evidence type="ECO:0000256" key="3">
    <source>
        <dbReference type="ARBA" id="ARBA00022827"/>
    </source>
</evidence>
<sequence length="705" mass="77804">MGSRFSGDTNDPAVNVTTWLFMIIMVFSVITRIGTKLHLFKRLMLDDLFILASLVFGIAQAITISVAVGFGYGDHYVTISSTRLDQVMESIYAGSLLYILSLTCSKLSLAVFIRNLTPIAKDKRVALLVEALIGIWAVIALFGSAFQCALPRTWDVWNGKCFSVIQAILIATTCILQLAWRYFVAFSNIVTDFLLLVQAVVLVSAIQTTTRRRLIFAAIFLPRLSVPIAIVVQLTAIKKGTQTEDPTFEMCETTIIEGLIQCLSVVTACWGQLKPFMSWMRSSGLKLAGSDDSLTGVYKMSNRSQNQSTMRSRKMKTLRLGSSSNNSFSLPMRRDQIVVTQEWDVNSQSSQANIILIVGAGIAGLSAAISLRRAGHSVHIYERSAMNNEVGAAINVPPNATRFLVAWGLDPVRWNFVRARRVNLMDPFTLEPIRVLIREDTPRAVSGSDLYYAHRVDLHNALKWMASRDDGPGVPVVLHLGASIIDYNPVKPSITLSGGQEISGDVVVGADGIHSTATEAILGERSQPMPPVHHNFCYRFLIPSSALEVDPETRFWNEGDWQATIDISRVLAKFSDFSPKLLKVISKATDVKRWPLLYRYPLPAWCKGRMVLAGDAAHPMLPHLGQGGAQGLEDGLVLGIVLHGASDPAEIEKRLQIYAVIRHKRASAIQILSNVGQDQPEIVRNSLRQYLNEDEMPSKQALATI</sequence>
<keyword evidence="2" id="KW-0285">Flavoprotein</keyword>
<evidence type="ECO:0000256" key="5">
    <source>
        <dbReference type="ARBA" id="ARBA00023033"/>
    </source>
</evidence>
<feature type="transmembrane region" description="Helical" evidence="6">
    <location>
        <begin position="125"/>
        <end position="144"/>
    </location>
</feature>
<feature type="transmembrane region" description="Helical" evidence="6">
    <location>
        <begin position="164"/>
        <end position="183"/>
    </location>
</feature>
<evidence type="ECO:0000256" key="6">
    <source>
        <dbReference type="SAM" id="Phobius"/>
    </source>
</evidence>
<dbReference type="Pfam" id="PF20684">
    <property type="entry name" value="Fung_rhodopsin"/>
    <property type="match status" value="1"/>
</dbReference>
<feature type="domain" description="Rhodopsin" evidence="8">
    <location>
        <begin position="32"/>
        <end position="278"/>
    </location>
</feature>
<dbReference type="Pfam" id="PF13450">
    <property type="entry name" value="NAD_binding_8"/>
    <property type="match status" value="1"/>
</dbReference>
<keyword evidence="10" id="KW-1185">Reference proteome</keyword>
<evidence type="ECO:0000256" key="2">
    <source>
        <dbReference type="ARBA" id="ARBA00022630"/>
    </source>
</evidence>
<dbReference type="PANTHER" id="PTHR13789">
    <property type="entry name" value="MONOOXYGENASE"/>
    <property type="match status" value="1"/>
</dbReference>
<proteinExistence type="inferred from homology"/>
<dbReference type="SUPFAM" id="SSF54373">
    <property type="entry name" value="FAD-linked reductases, C-terminal domain"/>
    <property type="match status" value="1"/>
</dbReference>
<feature type="transmembrane region" description="Helical" evidence="6">
    <location>
        <begin position="47"/>
        <end position="71"/>
    </location>
</feature>
<dbReference type="InterPro" id="IPR002938">
    <property type="entry name" value="FAD-bd"/>
</dbReference>
<dbReference type="PANTHER" id="PTHR13789:SF215">
    <property type="entry name" value="FAD-BINDING DOMAIN-CONTAINING PROTEIN-RELATED"/>
    <property type="match status" value="1"/>
</dbReference>
<dbReference type="InterPro" id="IPR050493">
    <property type="entry name" value="FAD-dep_Monooxygenase_BioMet"/>
</dbReference>
<keyword evidence="4" id="KW-0560">Oxidoreductase</keyword>
<organism evidence="9 10">
    <name type="scientific">Purpureocillium lavendulum</name>
    <dbReference type="NCBI Taxonomy" id="1247861"/>
    <lineage>
        <taxon>Eukaryota</taxon>
        <taxon>Fungi</taxon>
        <taxon>Dikarya</taxon>
        <taxon>Ascomycota</taxon>
        <taxon>Pezizomycotina</taxon>
        <taxon>Sordariomycetes</taxon>
        <taxon>Hypocreomycetidae</taxon>
        <taxon>Hypocreales</taxon>
        <taxon>Ophiocordycipitaceae</taxon>
        <taxon>Purpureocillium</taxon>
    </lineage>
</organism>
<keyword evidence="6" id="KW-0812">Transmembrane</keyword>
<dbReference type="AlphaFoldDB" id="A0AB34G1V4"/>
<dbReference type="GO" id="GO:0071949">
    <property type="term" value="F:FAD binding"/>
    <property type="evidence" value="ECO:0007669"/>
    <property type="project" value="InterPro"/>
</dbReference>
<dbReference type="Proteomes" id="UP001163105">
    <property type="component" value="Unassembled WGS sequence"/>
</dbReference>
<keyword evidence="6" id="KW-1133">Transmembrane helix</keyword>
<evidence type="ECO:0000313" key="9">
    <source>
        <dbReference type="EMBL" id="KAJ6445238.1"/>
    </source>
</evidence>
<evidence type="ECO:0000259" key="7">
    <source>
        <dbReference type="Pfam" id="PF01494"/>
    </source>
</evidence>
<reference evidence="9" key="1">
    <citation type="submission" date="2023-01" db="EMBL/GenBank/DDBJ databases">
        <title>The growth and conidiation of Purpureocillium lavendulum are regulated by nitrogen source and histone H3K14 acetylation.</title>
        <authorList>
            <person name="Tang P."/>
            <person name="Han J."/>
            <person name="Zhang C."/>
            <person name="Tang P."/>
            <person name="Qi F."/>
            <person name="Zhang K."/>
            <person name="Liang L."/>
        </authorList>
    </citation>
    <scope>NUCLEOTIDE SEQUENCE</scope>
    <source>
        <strain evidence="9">YMF1.00683</strain>
    </source>
</reference>
<keyword evidence="3" id="KW-0274">FAD</keyword>
<dbReference type="EMBL" id="JAQHRD010000002">
    <property type="protein sequence ID" value="KAJ6445238.1"/>
    <property type="molecule type" value="Genomic_DNA"/>
</dbReference>
<evidence type="ECO:0000256" key="4">
    <source>
        <dbReference type="ARBA" id="ARBA00023002"/>
    </source>
</evidence>
<dbReference type="PRINTS" id="PR00420">
    <property type="entry name" value="RNGMNOXGNASE"/>
</dbReference>
<dbReference type="SUPFAM" id="SSF51905">
    <property type="entry name" value="FAD/NAD(P)-binding domain"/>
    <property type="match status" value="1"/>
</dbReference>
<feature type="transmembrane region" description="Helical" evidence="6">
    <location>
        <begin position="91"/>
        <end position="113"/>
    </location>
</feature>